<accession>A0A382VXR8</accession>
<proteinExistence type="predicted"/>
<organism evidence="1">
    <name type="scientific">marine metagenome</name>
    <dbReference type="NCBI Taxonomy" id="408172"/>
    <lineage>
        <taxon>unclassified sequences</taxon>
        <taxon>metagenomes</taxon>
        <taxon>ecological metagenomes</taxon>
    </lineage>
</organism>
<gene>
    <name evidence="1" type="ORF">METZ01_LOCUS403679</name>
</gene>
<protein>
    <submittedName>
        <fullName evidence="1">Uncharacterized protein</fullName>
    </submittedName>
</protein>
<dbReference type="EMBL" id="UINC01155141">
    <property type="protein sequence ID" value="SVD50825.1"/>
    <property type="molecule type" value="Genomic_DNA"/>
</dbReference>
<feature type="non-terminal residue" evidence="1">
    <location>
        <position position="49"/>
    </location>
</feature>
<reference evidence="1" key="1">
    <citation type="submission" date="2018-05" db="EMBL/GenBank/DDBJ databases">
        <authorList>
            <person name="Lanie J.A."/>
            <person name="Ng W.-L."/>
            <person name="Kazmierczak K.M."/>
            <person name="Andrzejewski T.M."/>
            <person name="Davidsen T.M."/>
            <person name="Wayne K.J."/>
            <person name="Tettelin H."/>
            <person name="Glass J.I."/>
            <person name="Rusch D."/>
            <person name="Podicherti R."/>
            <person name="Tsui H.-C.T."/>
            <person name="Winkler M.E."/>
        </authorList>
    </citation>
    <scope>NUCLEOTIDE SEQUENCE</scope>
</reference>
<sequence>MFKHEGKTVKIIGKARIKTYKELYNYIEDLQQNKEIGKHNNYLGDNVLA</sequence>
<name>A0A382VXR8_9ZZZZ</name>
<dbReference type="AlphaFoldDB" id="A0A382VXR8"/>
<evidence type="ECO:0000313" key="1">
    <source>
        <dbReference type="EMBL" id="SVD50825.1"/>
    </source>
</evidence>